<accession>A0A9W9FA01</accession>
<comment type="caution">
    <text evidence="2">The sequence shown here is derived from an EMBL/GenBank/DDBJ whole genome shotgun (WGS) entry which is preliminary data.</text>
</comment>
<sequence>MRPIWYNAVINKTNSTHVVGSSPSIRTLAVIGHGVSIDDAIDLGIFQELVHILGILLAARPTQHLTELVTTGLAPLPQLGARQATVLIAVAEPIGQVDSAVVHETLGHGDVFGGLVVDLEHVVVEAADHQGLIGVQRRADGMVAAAALGAEEPEQRLDTGWLQRLTGDIASRAGDPSGVGPMSWSANQPSRVARIVQDSVGYCVHGPWVEDVVDGTAAAGGGIVRGVVEGAGVDGRDPDQRENGHGPECQLQHGQRGIIASETVGIPTFDRFEHHQGESPTKKKPQK</sequence>
<feature type="region of interest" description="Disordered" evidence="1">
    <location>
        <begin position="232"/>
        <end position="287"/>
    </location>
</feature>
<feature type="compositionally biased region" description="Basic and acidic residues" evidence="1">
    <location>
        <begin position="234"/>
        <end position="245"/>
    </location>
</feature>
<dbReference type="AlphaFoldDB" id="A0A9W9FA01"/>
<dbReference type="Proteomes" id="UP001141434">
    <property type="component" value="Unassembled WGS sequence"/>
</dbReference>
<keyword evidence="3" id="KW-1185">Reference proteome</keyword>
<evidence type="ECO:0000313" key="2">
    <source>
        <dbReference type="EMBL" id="KAJ5096142.1"/>
    </source>
</evidence>
<organism evidence="2 3">
    <name type="scientific">Penicillium alfredii</name>
    <dbReference type="NCBI Taxonomy" id="1506179"/>
    <lineage>
        <taxon>Eukaryota</taxon>
        <taxon>Fungi</taxon>
        <taxon>Dikarya</taxon>
        <taxon>Ascomycota</taxon>
        <taxon>Pezizomycotina</taxon>
        <taxon>Eurotiomycetes</taxon>
        <taxon>Eurotiomycetidae</taxon>
        <taxon>Eurotiales</taxon>
        <taxon>Aspergillaceae</taxon>
        <taxon>Penicillium</taxon>
    </lineage>
</organism>
<feature type="compositionally biased region" description="Basic and acidic residues" evidence="1">
    <location>
        <begin position="270"/>
        <end position="281"/>
    </location>
</feature>
<reference evidence="2" key="2">
    <citation type="journal article" date="2023" name="IMA Fungus">
        <title>Comparative genomic study of the Penicillium genus elucidates a diverse pangenome and 15 lateral gene transfer events.</title>
        <authorList>
            <person name="Petersen C."/>
            <person name="Sorensen T."/>
            <person name="Nielsen M.R."/>
            <person name="Sondergaard T.E."/>
            <person name="Sorensen J.L."/>
            <person name="Fitzpatrick D.A."/>
            <person name="Frisvad J.C."/>
            <person name="Nielsen K.L."/>
        </authorList>
    </citation>
    <scope>NUCLEOTIDE SEQUENCE</scope>
    <source>
        <strain evidence="2">IBT 34128</strain>
    </source>
</reference>
<dbReference type="GeneID" id="81395248"/>
<protein>
    <submittedName>
        <fullName evidence="2">Uncharacterized protein</fullName>
    </submittedName>
</protein>
<evidence type="ECO:0000256" key="1">
    <source>
        <dbReference type="SAM" id="MobiDB-lite"/>
    </source>
</evidence>
<evidence type="ECO:0000313" key="3">
    <source>
        <dbReference type="Proteomes" id="UP001141434"/>
    </source>
</evidence>
<proteinExistence type="predicted"/>
<reference evidence="2" key="1">
    <citation type="submission" date="2022-11" db="EMBL/GenBank/DDBJ databases">
        <authorList>
            <person name="Petersen C."/>
        </authorList>
    </citation>
    <scope>NUCLEOTIDE SEQUENCE</scope>
    <source>
        <strain evidence="2">IBT 34128</strain>
    </source>
</reference>
<dbReference type="RefSeq" id="XP_056511693.1">
    <property type="nucleotide sequence ID" value="XM_056656080.1"/>
</dbReference>
<dbReference type="EMBL" id="JAPMSZ010000007">
    <property type="protein sequence ID" value="KAJ5096142.1"/>
    <property type="molecule type" value="Genomic_DNA"/>
</dbReference>
<gene>
    <name evidence="2" type="ORF">NUU61_005498</name>
</gene>
<name>A0A9W9FA01_9EURO</name>